<dbReference type="GO" id="GO:0015020">
    <property type="term" value="F:glucuronosyltransferase activity"/>
    <property type="evidence" value="ECO:0007669"/>
    <property type="project" value="TreeGrafter"/>
</dbReference>
<reference evidence="7" key="1">
    <citation type="journal article" date="2021" name="Proc. Natl. Acad. Sci. U.S.A.">
        <title>Three genomes in the algal genus Volvox reveal the fate of a haploid sex-determining region after a transition to homothallism.</title>
        <authorList>
            <person name="Yamamoto K."/>
            <person name="Hamaji T."/>
            <person name="Kawai-Toyooka H."/>
            <person name="Matsuzaki R."/>
            <person name="Takahashi F."/>
            <person name="Nishimura Y."/>
            <person name="Kawachi M."/>
            <person name="Noguchi H."/>
            <person name="Minakuchi Y."/>
            <person name="Umen J.G."/>
            <person name="Toyoda A."/>
            <person name="Nozaki H."/>
        </authorList>
    </citation>
    <scope>NUCLEOTIDE SEQUENCE</scope>
    <source>
        <strain evidence="7">NIES-3780</strain>
    </source>
</reference>
<evidence type="ECO:0000256" key="4">
    <source>
        <dbReference type="ARBA" id="ARBA00022989"/>
    </source>
</evidence>
<dbReference type="GO" id="GO:0035269">
    <property type="term" value="P:protein O-linked glycosylation via mannose"/>
    <property type="evidence" value="ECO:0007669"/>
    <property type="project" value="TreeGrafter"/>
</dbReference>
<keyword evidence="2" id="KW-0812">Transmembrane</keyword>
<evidence type="ECO:0000256" key="5">
    <source>
        <dbReference type="ARBA" id="ARBA00023136"/>
    </source>
</evidence>
<comment type="caution">
    <text evidence="7">The sequence shown here is derived from an EMBL/GenBank/DDBJ whole genome shotgun (WGS) entry which is preliminary data.</text>
</comment>
<protein>
    <submittedName>
        <fullName evidence="7">Uncharacterized protein</fullName>
    </submittedName>
</protein>
<dbReference type="Proteomes" id="UP000747399">
    <property type="component" value="Unassembled WGS sequence"/>
</dbReference>
<dbReference type="EMBL" id="BNCO01000095">
    <property type="protein sequence ID" value="GIL67197.1"/>
    <property type="molecule type" value="Genomic_DNA"/>
</dbReference>
<dbReference type="PANTHER" id="PTHR12270">
    <property type="entry name" value="GLYCOSYLTRANSFERASE-RELATED"/>
    <property type="match status" value="1"/>
</dbReference>
<accession>A0A8J4BX98</accession>
<evidence type="ECO:0000313" key="8">
    <source>
        <dbReference type="Proteomes" id="UP000747399"/>
    </source>
</evidence>
<evidence type="ECO:0000256" key="3">
    <source>
        <dbReference type="ARBA" id="ARBA00022968"/>
    </source>
</evidence>
<evidence type="ECO:0000256" key="2">
    <source>
        <dbReference type="ARBA" id="ARBA00022692"/>
    </source>
</evidence>
<dbReference type="GO" id="GO:0042285">
    <property type="term" value="F:xylosyltransferase activity"/>
    <property type="evidence" value="ECO:0007669"/>
    <property type="project" value="TreeGrafter"/>
</dbReference>
<evidence type="ECO:0000256" key="6">
    <source>
        <dbReference type="ARBA" id="ARBA00023180"/>
    </source>
</evidence>
<evidence type="ECO:0000313" key="7">
    <source>
        <dbReference type="EMBL" id="GIL67197.1"/>
    </source>
</evidence>
<keyword evidence="8" id="KW-1185">Reference proteome</keyword>
<organism evidence="7 8">
    <name type="scientific">Volvox africanus</name>
    <dbReference type="NCBI Taxonomy" id="51714"/>
    <lineage>
        <taxon>Eukaryota</taxon>
        <taxon>Viridiplantae</taxon>
        <taxon>Chlorophyta</taxon>
        <taxon>core chlorophytes</taxon>
        <taxon>Chlorophyceae</taxon>
        <taxon>CS clade</taxon>
        <taxon>Chlamydomonadales</taxon>
        <taxon>Volvocaceae</taxon>
        <taxon>Volvox</taxon>
    </lineage>
</organism>
<dbReference type="InterPro" id="IPR051292">
    <property type="entry name" value="Xyl/GlcA_transferase"/>
</dbReference>
<dbReference type="Pfam" id="PF13896">
    <property type="entry name" value="Glyco_transf_49"/>
    <property type="match status" value="1"/>
</dbReference>
<dbReference type="PANTHER" id="PTHR12270:SF52">
    <property type="entry name" value="GLYCOSYLTRANSFERASE-LIKE PROTEIN GNT13-RELATED"/>
    <property type="match status" value="1"/>
</dbReference>
<keyword evidence="4" id="KW-1133">Transmembrane helix</keyword>
<keyword evidence="5" id="KW-0472">Membrane</keyword>
<comment type="subcellular location">
    <subcellularLocation>
        <location evidence="1">Membrane</location>
        <topology evidence="1">Single-pass type II membrane protein</topology>
    </subcellularLocation>
</comment>
<gene>
    <name evidence="7" type="ORF">Vafri_20625</name>
</gene>
<proteinExistence type="predicted"/>
<dbReference type="AlphaFoldDB" id="A0A8J4BX98"/>
<dbReference type="GO" id="GO:0016020">
    <property type="term" value="C:membrane"/>
    <property type="evidence" value="ECO:0007669"/>
    <property type="project" value="UniProtKB-SubCell"/>
</dbReference>
<keyword evidence="3" id="KW-0735">Signal-anchor</keyword>
<evidence type="ECO:0000256" key="1">
    <source>
        <dbReference type="ARBA" id="ARBA00004606"/>
    </source>
</evidence>
<sequence length="314" mass="35998">MEEQSTTVDMIAAALRNNKTRPCCCQLKIALMAERLADHPLAHLMPTNAMRNVAMLMVTTPLSMMLDVDLSFGHNLNALVRNKTWIQILLQRTHNASQPMMYIPPAFEAKPHHSLNAAKVIVETALQGEKQTVSSLWKQGILQAFQIDICLHCHGTFNHTRWMGTDVPYTVKYTQGFEPWGILNRLQDPGYDERFRGWLYNKQTHVEALAQKHKFVLTVLPDVWVVHRPHKKIASRKLVKPAPDNEKANADVMEMLKVVTLLDGTKASVYSSYRKYVDGLRYKARTALAARQPYEPQLNPQLRHCKKLLPWWRG</sequence>
<name>A0A8J4BX98_9CHLO</name>
<keyword evidence="6" id="KW-0325">Glycoprotein</keyword>